<dbReference type="InterPro" id="IPR016181">
    <property type="entry name" value="Acyl_CoA_acyltransferase"/>
</dbReference>
<dbReference type="Pfam" id="PF08445">
    <property type="entry name" value="FR47"/>
    <property type="match status" value="1"/>
</dbReference>
<evidence type="ECO:0000256" key="2">
    <source>
        <dbReference type="ARBA" id="ARBA00023315"/>
    </source>
</evidence>
<name>A0A371PM19_9BACL</name>
<feature type="domain" description="N-acetyltransferase" evidence="3">
    <location>
        <begin position="4"/>
        <end position="138"/>
    </location>
</feature>
<dbReference type="RefSeq" id="WP_116043962.1">
    <property type="nucleotide sequence ID" value="NZ_QUBQ01000001.1"/>
</dbReference>
<evidence type="ECO:0000313" key="5">
    <source>
        <dbReference type="Proteomes" id="UP000261905"/>
    </source>
</evidence>
<protein>
    <submittedName>
        <fullName evidence="4">GNAT family N-acetyltransferase</fullName>
    </submittedName>
</protein>
<dbReference type="PROSITE" id="PS51186">
    <property type="entry name" value="GNAT"/>
    <property type="match status" value="2"/>
</dbReference>
<gene>
    <name evidence="4" type="ORF">DX130_07185</name>
</gene>
<dbReference type="InterPro" id="IPR000182">
    <property type="entry name" value="GNAT_dom"/>
</dbReference>
<reference evidence="4 5" key="1">
    <citation type="submission" date="2018-08" db="EMBL/GenBank/DDBJ databases">
        <title>Paenibacillus sp. M4BSY-1, whole genome shotgun sequence.</title>
        <authorList>
            <person name="Tuo L."/>
        </authorList>
    </citation>
    <scope>NUCLEOTIDE SEQUENCE [LARGE SCALE GENOMIC DNA]</scope>
    <source>
        <strain evidence="4 5">M4BSY-1</strain>
    </source>
</reference>
<dbReference type="InterPro" id="IPR050680">
    <property type="entry name" value="YpeA/RimI_acetyltransf"/>
</dbReference>
<proteinExistence type="predicted"/>
<keyword evidence="2" id="KW-0012">Acyltransferase</keyword>
<keyword evidence="5" id="KW-1185">Reference proteome</keyword>
<dbReference type="Proteomes" id="UP000261905">
    <property type="component" value="Unassembled WGS sequence"/>
</dbReference>
<evidence type="ECO:0000256" key="1">
    <source>
        <dbReference type="ARBA" id="ARBA00022679"/>
    </source>
</evidence>
<dbReference type="SUPFAM" id="SSF55729">
    <property type="entry name" value="Acyl-CoA N-acyltransferases (Nat)"/>
    <property type="match status" value="2"/>
</dbReference>
<dbReference type="InterPro" id="IPR013653">
    <property type="entry name" value="GCN5-like_dom"/>
</dbReference>
<organism evidence="4 5">
    <name type="scientific">Paenibacillus paeoniae</name>
    <dbReference type="NCBI Taxonomy" id="2292705"/>
    <lineage>
        <taxon>Bacteria</taxon>
        <taxon>Bacillati</taxon>
        <taxon>Bacillota</taxon>
        <taxon>Bacilli</taxon>
        <taxon>Bacillales</taxon>
        <taxon>Paenibacillaceae</taxon>
        <taxon>Paenibacillus</taxon>
    </lineage>
</organism>
<evidence type="ECO:0000259" key="3">
    <source>
        <dbReference type="PROSITE" id="PS51186"/>
    </source>
</evidence>
<dbReference type="GO" id="GO:0016747">
    <property type="term" value="F:acyltransferase activity, transferring groups other than amino-acyl groups"/>
    <property type="evidence" value="ECO:0007669"/>
    <property type="project" value="InterPro"/>
</dbReference>
<comment type="caution">
    <text evidence="4">The sequence shown here is derived from an EMBL/GenBank/DDBJ whole genome shotgun (WGS) entry which is preliminary data.</text>
</comment>
<dbReference type="Gene3D" id="3.40.630.30">
    <property type="match status" value="2"/>
</dbReference>
<evidence type="ECO:0000313" key="4">
    <source>
        <dbReference type="EMBL" id="REK76807.1"/>
    </source>
</evidence>
<dbReference type="PANTHER" id="PTHR43420">
    <property type="entry name" value="ACETYLTRANSFERASE"/>
    <property type="match status" value="1"/>
</dbReference>
<dbReference type="Pfam" id="PF00583">
    <property type="entry name" value="Acetyltransf_1"/>
    <property type="match status" value="1"/>
</dbReference>
<dbReference type="EMBL" id="QUBQ01000001">
    <property type="protein sequence ID" value="REK76807.1"/>
    <property type="molecule type" value="Genomic_DNA"/>
</dbReference>
<dbReference type="OrthoDB" id="7163760at2"/>
<keyword evidence="1 4" id="KW-0808">Transferase</keyword>
<dbReference type="AlphaFoldDB" id="A0A371PM19"/>
<accession>A0A371PM19</accession>
<dbReference type="CDD" id="cd04301">
    <property type="entry name" value="NAT_SF"/>
    <property type="match status" value="2"/>
</dbReference>
<sequence length="293" mass="34013">MVNILIEPYLPERDKPSIQSMLHVHEPFDDMFLKSERMFAEGIFVVRYNGNVVAFLSMDGIKRKAETTIFVHDKYRRNGIGTALAAKADQMLSRQEAVERSMGTCVDGDRDSLQFLYKNGYYISYSSYIMERIGEPLPDTQETIRTYEDDDYLAWHSISEMAFFNMHERVGILPSFYFLPNERERKSYAEDRHNRYVMLVDDEIVAVGVIDGRELSHVSVRPELQSSGYGKALVIFLINEIMRRGEKAVKLCVVKGNPAKHLYENVGFKDKSLHHWLTKYYKPDTRLSRPLSN</sequence>
<feature type="domain" description="N-acetyltransferase" evidence="3">
    <location>
        <begin position="142"/>
        <end position="292"/>
    </location>
</feature>
<dbReference type="PANTHER" id="PTHR43420:SF12">
    <property type="entry name" value="N-ACETYLTRANSFERASE DOMAIN-CONTAINING PROTEIN"/>
    <property type="match status" value="1"/>
</dbReference>